<dbReference type="Pfam" id="PF09713">
    <property type="entry name" value="A_thal_3526"/>
    <property type="match status" value="1"/>
</dbReference>
<dbReference type="EMBL" id="NMUH01005764">
    <property type="protein sequence ID" value="MQM13651.1"/>
    <property type="molecule type" value="Genomic_DNA"/>
</dbReference>
<dbReference type="PANTHER" id="PTHR31871:SF61">
    <property type="entry name" value="OS06G0705300 PROTEIN"/>
    <property type="match status" value="1"/>
</dbReference>
<dbReference type="PANTHER" id="PTHR31871">
    <property type="entry name" value="OS02G0137100 PROTEIN"/>
    <property type="match status" value="1"/>
</dbReference>
<sequence>MANETCMAVHGYVALADTAARWSARLSQRPLGGFSGGPRGGAVYCLESSLHLRAGAAVGTCQVSWVQSLRTATLGWNRPHLLSSNGLQAPTHVSSTLQRILFLNLAGGVSIFISPSLPASARFHSLLLNSPGISSFFPLLLLAWKDIKDFLLVAAGPVFRNSYFLSIMGDGTASYIRMVQHLIEKCLICHMSQEECVEALSKHANIKPVITTTGVTFPSSSSAPFTQNAHDIFFFCSSSVRTRITGLVPCDNFLNCPICPTGSVGSCDPVWKELEKENKEFFEAYAREKQDQVFLAETMQRIQKLLSESASKDPDE</sequence>
<proteinExistence type="predicted"/>
<accession>A0A843X4B6</accession>
<gene>
    <name evidence="1" type="ORF">Taro_046573</name>
</gene>
<evidence type="ECO:0000313" key="1">
    <source>
        <dbReference type="EMBL" id="MQM13651.1"/>
    </source>
</evidence>
<name>A0A843X4B6_COLES</name>
<dbReference type="OrthoDB" id="509052at2759"/>
<protein>
    <submittedName>
        <fullName evidence="1">Uncharacterized protein</fullName>
    </submittedName>
</protein>
<organism evidence="1 2">
    <name type="scientific">Colocasia esculenta</name>
    <name type="common">Wild taro</name>
    <name type="synonym">Arum esculentum</name>
    <dbReference type="NCBI Taxonomy" id="4460"/>
    <lineage>
        <taxon>Eukaryota</taxon>
        <taxon>Viridiplantae</taxon>
        <taxon>Streptophyta</taxon>
        <taxon>Embryophyta</taxon>
        <taxon>Tracheophyta</taxon>
        <taxon>Spermatophyta</taxon>
        <taxon>Magnoliopsida</taxon>
        <taxon>Liliopsida</taxon>
        <taxon>Araceae</taxon>
        <taxon>Aroideae</taxon>
        <taxon>Colocasieae</taxon>
        <taxon>Colocasia</taxon>
    </lineage>
</organism>
<dbReference type="InterPro" id="IPR006476">
    <property type="entry name" value="CHP01589_pln"/>
</dbReference>
<evidence type="ECO:0000313" key="2">
    <source>
        <dbReference type="Proteomes" id="UP000652761"/>
    </source>
</evidence>
<comment type="caution">
    <text evidence="1">The sequence shown here is derived from an EMBL/GenBank/DDBJ whole genome shotgun (WGS) entry which is preliminary data.</text>
</comment>
<dbReference type="NCBIfam" id="TIGR01589">
    <property type="entry name" value="A_thal_3526"/>
    <property type="match status" value="1"/>
</dbReference>
<keyword evidence="2" id="KW-1185">Reference proteome</keyword>
<reference evidence="1" key="1">
    <citation type="submission" date="2017-07" db="EMBL/GenBank/DDBJ databases">
        <title>Taro Niue Genome Assembly and Annotation.</title>
        <authorList>
            <person name="Atibalentja N."/>
            <person name="Keating K."/>
            <person name="Fields C.J."/>
        </authorList>
    </citation>
    <scope>NUCLEOTIDE SEQUENCE</scope>
    <source>
        <strain evidence="1">Niue_2</strain>
        <tissue evidence="1">Leaf</tissue>
    </source>
</reference>
<dbReference type="Proteomes" id="UP000652761">
    <property type="component" value="Unassembled WGS sequence"/>
</dbReference>
<dbReference type="AlphaFoldDB" id="A0A843X4B6"/>